<dbReference type="InterPro" id="IPR023100">
    <property type="entry name" value="D-aminoacylase_insert_dom_sf"/>
</dbReference>
<proteinExistence type="predicted"/>
<dbReference type="EMBL" id="PVNG01000010">
    <property type="protein sequence ID" value="PRX63728.1"/>
    <property type="molecule type" value="Genomic_DNA"/>
</dbReference>
<dbReference type="InterPro" id="IPR011059">
    <property type="entry name" value="Metal-dep_hydrolase_composite"/>
</dbReference>
<dbReference type="GO" id="GO:0005829">
    <property type="term" value="C:cytosol"/>
    <property type="evidence" value="ECO:0007669"/>
    <property type="project" value="TreeGrafter"/>
</dbReference>
<accession>A0A2T0MX98</accession>
<keyword evidence="3" id="KW-1185">Reference proteome</keyword>
<dbReference type="Gene3D" id="3.20.20.140">
    <property type="entry name" value="Metal-dependent hydrolases"/>
    <property type="match status" value="2"/>
</dbReference>
<dbReference type="AlphaFoldDB" id="A0A2T0MX98"/>
<sequence>MTTTLVISGGTVHDGSGGPGRVADVLVDGDRITAVRPGAGAAGPDVPVLDATGLVVAPGFVNVLSHAYFTLEQDGRGLSDLYQGVTTQIFGEGTSIGPHTPEVRAELEAGNGPDDPPLVWGRLSEFLAHLEGKGVAQNVASFVGAHNLRMIGAGSDDRPMTAAELSRVRGVLDEEMADGALGVGSALIYPPGCFASTDELVALCEVVARYGGSYISHLRSEGDHFLDAVDELITIGRRAGVHAEIYHLKAAGRHNWPTMARAVERVEAARSAGQPVTADIYPYLAGQTQLGSSIPPHFHEGGHEALAARLADPAERARIREGVTTPSERWENLFLAAGGADGVMLLPDPNGPAAEYRGLSLRQAADRDGIEPVETLLRLVEREPTLHAMYFMMSEEVLRTALRNPWVSVGSDAPTFATEAPYADAPTHPRAYGTFARILGRYVREQSLLTLGEAVRRMTSLPAGNLGLRDRGLLAPGKYADIVVFDPETVGDHATYEEPHRYATGVRHVVVNGLPALADGVPTGNLPGRALRRGR</sequence>
<dbReference type="Proteomes" id="UP000238312">
    <property type="component" value="Unassembled WGS sequence"/>
</dbReference>
<dbReference type="Pfam" id="PF07969">
    <property type="entry name" value="Amidohydro_3"/>
    <property type="match status" value="1"/>
</dbReference>
<dbReference type="PANTHER" id="PTHR11647">
    <property type="entry name" value="HYDRANTOINASE/DIHYDROPYRIMIDINASE FAMILY MEMBER"/>
    <property type="match status" value="1"/>
</dbReference>
<evidence type="ECO:0000313" key="2">
    <source>
        <dbReference type="EMBL" id="PRX63728.1"/>
    </source>
</evidence>
<evidence type="ECO:0000313" key="3">
    <source>
        <dbReference type="Proteomes" id="UP000238312"/>
    </source>
</evidence>
<feature type="domain" description="Amidohydrolase 3" evidence="1">
    <location>
        <begin position="420"/>
        <end position="513"/>
    </location>
</feature>
<dbReference type="SUPFAM" id="SSF51556">
    <property type="entry name" value="Metallo-dependent hydrolases"/>
    <property type="match status" value="1"/>
</dbReference>
<protein>
    <submittedName>
        <fullName evidence="2">N-acyl-D-amino-acid deacylase</fullName>
    </submittedName>
</protein>
<dbReference type="SUPFAM" id="SSF51338">
    <property type="entry name" value="Composite domain of metallo-dependent hydrolases"/>
    <property type="match status" value="1"/>
</dbReference>
<dbReference type="GO" id="GO:0016811">
    <property type="term" value="F:hydrolase activity, acting on carbon-nitrogen (but not peptide) bonds, in linear amides"/>
    <property type="evidence" value="ECO:0007669"/>
    <property type="project" value="InterPro"/>
</dbReference>
<dbReference type="RefSeq" id="WP_106243159.1">
    <property type="nucleotide sequence ID" value="NZ_PVNG01000010.1"/>
</dbReference>
<dbReference type="InterPro" id="IPR032466">
    <property type="entry name" value="Metal_Hydrolase"/>
</dbReference>
<dbReference type="InterPro" id="IPR050378">
    <property type="entry name" value="Metallo-dep_Hydrolases_sf"/>
</dbReference>
<dbReference type="GO" id="GO:0016812">
    <property type="term" value="F:hydrolase activity, acting on carbon-nitrogen (but not peptide) bonds, in cyclic amides"/>
    <property type="evidence" value="ECO:0007669"/>
    <property type="project" value="TreeGrafter"/>
</dbReference>
<dbReference type="CDD" id="cd01297">
    <property type="entry name" value="D-aminoacylase"/>
    <property type="match status" value="1"/>
</dbReference>
<name>A0A2T0MX98_9ACTN</name>
<dbReference type="Gene3D" id="3.30.1490.130">
    <property type="entry name" value="D-aminoacylase. Domain 3"/>
    <property type="match status" value="1"/>
</dbReference>
<dbReference type="Gene3D" id="2.30.40.10">
    <property type="entry name" value="Urease, subunit C, domain 1"/>
    <property type="match status" value="1"/>
</dbReference>
<organism evidence="2 3">
    <name type="scientific">Nonomuraea fuscirosea</name>
    <dbReference type="NCBI Taxonomy" id="1291556"/>
    <lineage>
        <taxon>Bacteria</taxon>
        <taxon>Bacillati</taxon>
        <taxon>Actinomycetota</taxon>
        <taxon>Actinomycetes</taxon>
        <taxon>Streptosporangiales</taxon>
        <taxon>Streptosporangiaceae</taxon>
        <taxon>Nonomuraea</taxon>
    </lineage>
</organism>
<evidence type="ECO:0000259" key="1">
    <source>
        <dbReference type="Pfam" id="PF07969"/>
    </source>
</evidence>
<dbReference type="PANTHER" id="PTHR11647:SF1">
    <property type="entry name" value="COLLAPSIN RESPONSE MEDIATOR PROTEIN"/>
    <property type="match status" value="1"/>
</dbReference>
<reference evidence="2 3" key="1">
    <citation type="submission" date="2018-03" db="EMBL/GenBank/DDBJ databases">
        <title>Genomic Encyclopedia of Type Strains, Phase III (KMG-III): the genomes of soil and plant-associated and newly described type strains.</title>
        <authorList>
            <person name="Whitman W."/>
        </authorList>
    </citation>
    <scope>NUCLEOTIDE SEQUENCE [LARGE SCALE GENOMIC DNA]</scope>
    <source>
        <strain evidence="2 3">CGMCC 4.7104</strain>
    </source>
</reference>
<gene>
    <name evidence="2" type="ORF">B0I32_110180</name>
</gene>
<dbReference type="InterPro" id="IPR013108">
    <property type="entry name" value="Amidohydro_3"/>
</dbReference>
<comment type="caution">
    <text evidence="2">The sequence shown here is derived from an EMBL/GenBank/DDBJ whole genome shotgun (WGS) entry which is preliminary data.</text>
</comment>
<dbReference type="OrthoDB" id="9766983at2"/>